<dbReference type="InterPro" id="IPR023387">
    <property type="entry name" value="DUF1653-like_dom"/>
</dbReference>
<dbReference type="InterPro" id="IPR037135">
    <property type="entry name" value="DUF1653-like_dom_sf"/>
</dbReference>
<reference evidence="2 3" key="1">
    <citation type="journal article" date="2016" name="Nat. Commun.">
        <title>Thousands of microbial genomes shed light on interconnected biogeochemical processes in an aquifer system.</title>
        <authorList>
            <person name="Anantharaman K."/>
            <person name="Brown C.T."/>
            <person name="Hug L.A."/>
            <person name="Sharon I."/>
            <person name="Castelle C.J."/>
            <person name="Probst A.J."/>
            <person name="Thomas B.C."/>
            <person name="Singh A."/>
            <person name="Wilkins M.J."/>
            <person name="Karaoz U."/>
            <person name="Brodie E.L."/>
            <person name="Williams K.H."/>
            <person name="Hubbard S.S."/>
            <person name="Banfield J.F."/>
        </authorList>
    </citation>
    <scope>NUCLEOTIDE SEQUENCE [LARGE SCALE GENOMIC DNA]</scope>
</reference>
<feature type="domain" description="DUF1653" evidence="1">
    <location>
        <begin position="2"/>
        <end position="56"/>
    </location>
</feature>
<evidence type="ECO:0000313" key="3">
    <source>
        <dbReference type="Proteomes" id="UP000178302"/>
    </source>
</evidence>
<gene>
    <name evidence="2" type="ORF">A2909_03290</name>
</gene>
<protein>
    <recommendedName>
        <fullName evidence="1">DUF1653 domain-containing protein</fullName>
    </recommendedName>
</protein>
<proteinExistence type="predicted"/>
<dbReference type="EMBL" id="MHQZ01000006">
    <property type="protein sequence ID" value="OHA14693.1"/>
    <property type="molecule type" value="Genomic_DNA"/>
</dbReference>
<evidence type="ECO:0000313" key="2">
    <source>
        <dbReference type="EMBL" id="OHA14693.1"/>
    </source>
</evidence>
<name>A0A1G2LT17_9BACT</name>
<dbReference type="AlphaFoldDB" id="A0A1G2LT17"/>
<evidence type="ECO:0000259" key="1">
    <source>
        <dbReference type="Pfam" id="PF07866"/>
    </source>
</evidence>
<comment type="caution">
    <text evidence="2">The sequence shown here is derived from an EMBL/GenBank/DDBJ whole genome shotgun (WGS) entry which is preliminary data.</text>
</comment>
<sequence length="76" mass="8944">MARHTEIEEIPRGVLVIYRALYDSSYYENEKYFGARPYEMFAGDVTKDGKTFPRFTKITDPAVIAELEKIRDEMYP</sequence>
<organism evidence="2 3">
    <name type="scientific">Candidatus Tagabacteria bacterium RIFCSPLOWO2_01_FULL_39_11</name>
    <dbReference type="NCBI Taxonomy" id="1802295"/>
    <lineage>
        <taxon>Bacteria</taxon>
        <taxon>Candidatus Tagaibacteriota</taxon>
    </lineage>
</organism>
<accession>A0A1G2LT17</accession>
<dbReference type="Pfam" id="PF07866">
    <property type="entry name" value="DUF1653"/>
    <property type="match status" value="1"/>
</dbReference>
<dbReference type="Gene3D" id="2.30.30.320">
    <property type="entry name" value="DUF1653-like domain"/>
    <property type="match status" value="1"/>
</dbReference>
<dbReference type="Proteomes" id="UP000178302">
    <property type="component" value="Unassembled WGS sequence"/>
</dbReference>